<reference evidence="12 13" key="1">
    <citation type="submission" date="2016-11" db="EMBL/GenBank/DDBJ databases">
        <authorList>
            <consortium name="Pathogen Informatics"/>
        </authorList>
    </citation>
    <scope>NUCLEOTIDE SEQUENCE [LARGE SCALE GENOMIC DNA]</scope>
    <source>
        <strain evidence="12 13">104</strain>
    </source>
</reference>
<dbReference type="InterPro" id="IPR016136">
    <property type="entry name" value="DNA_helicase_N/primase_C"/>
</dbReference>
<dbReference type="GO" id="GO:0016787">
    <property type="term" value="F:hydrolase activity"/>
    <property type="evidence" value="ECO:0007669"/>
    <property type="project" value="UniProtKB-KW"/>
</dbReference>
<sequence length="425" mass="46614">MTDDYGRQPPSDIQAEQSVLGGMLLSKSVIPEVVERMSAQDFYRPNHATVFQTIVDVWMRGDEVDAVTVAAELDKQGALRKIGGAPYLHTLISTVPTATNAGHYAGIVIAKAKLRKMGELGIRLQQLASNDIQTDDAEAALAQGEKWFRELHTSDERAIGFDALVENFRESLTSDSVPAIPTPWDALNDRLIGGLQRGRLYTVGARPGIGKSVALLNMASFAAAWDYKTAVFSLEMSAAEVTTRLIAQGARVNQTKLVKKQIDLDMSDRIERYVKENAGVALQIIDRETITVEQIIAHCRAAGPFDVIVVDYLQLIEPSDRRAVREQQVAHLSRSLKIAARELNAAVIVAAQLNRGPLKDGKPRAPVVSDLRESGAVEQDSDCVLLLHQDEDEPGYVTMIVGKNRQGKTGDMLLKFEGQYARISE</sequence>
<dbReference type="InterPro" id="IPR007693">
    <property type="entry name" value="DNA_helicase_DnaB-like_N"/>
</dbReference>
<name>A0AB38D1W5_9MYCO</name>
<dbReference type="EMBL" id="FSHM01000004">
    <property type="protein sequence ID" value="SIB22980.1"/>
    <property type="molecule type" value="Genomic_DNA"/>
</dbReference>
<dbReference type="GO" id="GO:0005524">
    <property type="term" value="F:ATP binding"/>
    <property type="evidence" value="ECO:0007669"/>
    <property type="project" value="UniProtKB-KW"/>
</dbReference>
<keyword evidence="3" id="KW-0547">Nucleotide-binding</keyword>
<dbReference type="SUPFAM" id="SSF52540">
    <property type="entry name" value="P-loop containing nucleoside triphosphate hydrolases"/>
    <property type="match status" value="1"/>
</dbReference>
<dbReference type="RefSeq" id="WP_074292993.1">
    <property type="nucleotide sequence ID" value="NZ_FRZT01000017.1"/>
</dbReference>
<evidence type="ECO:0000259" key="11">
    <source>
        <dbReference type="PROSITE" id="PS51199"/>
    </source>
</evidence>
<dbReference type="GO" id="GO:0005829">
    <property type="term" value="C:cytosol"/>
    <property type="evidence" value="ECO:0007669"/>
    <property type="project" value="TreeGrafter"/>
</dbReference>
<dbReference type="AlphaFoldDB" id="A0AB38D1W5"/>
<dbReference type="PANTHER" id="PTHR30153:SF2">
    <property type="entry name" value="REPLICATIVE DNA HELICASE"/>
    <property type="match status" value="1"/>
</dbReference>
<dbReference type="InterPro" id="IPR036185">
    <property type="entry name" value="DNA_heli_DnaB-like_N_sf"/>
</dbReference>
<keyword evidence="5 12" id="KW-0347">Helicase</keyword>
<keyword evidence="4 12" id="KW-0378">Hydrolase</keyword>
<keyword evidence="2" id="KW-0235">DNA replication</keyword>
<dbReference type="SUPFAM" id="SSF48024">
    <property type="entry name" value="N-terminal domain of DnaB helicase"/>
    <property type="match status" value="1"/>
</dbReference>
<keyword evidence="8" id="KW-0413">Isomerase</keyword>
<dbReference type="Pfam" id="PF03796">
    <property type="entry name" value="DnaB_C"/>
    <property type="match status" value="1"/>
</dbReference>
<evidence type="ECO:0000256" key="1">
    <source>
        <dbReference type="ARBA" id="ARBA00008428"/>
    </source>
</evidence>
<dbReference type="EC" id="5.6.2.3" evidence="9"/>
<evidence type="ECO:0000256" key="7">
    <source>
        <dbReference type="ARBA" id="ARBA00023125"/>
    </source>
</evidence>
<dbReference type="GO" id="GO:0003677">
    <property type="term" value="F:DNA binding"/>
    <property type="evidence" value="ECO:0007669"/>
    <property type="project" value="UniProtKB-KW"/>
</dbReference>
<dbReference type="InterPro" id="IPR007694">
    <property type="entry name" value="DNA_helicase_DnaB-like_C"/>
</dbReference>
<dbReference type="InterPro" id="IPR027417">
    <property type="entry name" value="P-loop_NTPase"/>
</dbReference>
<dbReference type="PROSITE" id="PS51199">
    <property type="entry name" value="SF4_HELICASE"/>
    <property type="match status" value="1"/>
</dbReference>
<comment type="catalytic activity">
    <reaction evidence="10">
        <text>ATP + H2O = ADP + phosphate + H(+)</text>
        <dbReference type="Rhea" id="RHEA:13065"/>
        <dbReference type="ChEBI" id="CHEBI:15377"/>
        <dbReference type="ChEBI" id="CHEBI:15378"/>
        <dbReference type="ChEBI" id="CHEBI:30616"/>
        <dbReference type="ChEBI" id="CHEBI:43474"/>
        <dbReference type="ChEBI" id="CHEBI:456216"/>
        <dbReference type="EC" id="5.6.2.3"/>
    </reaction>
</comment>
<evidence type="ECO:0000256" key="3">
    <source>
        <dbReference type="ARBA" id="ARBA00022741"/>
    </source>
</evidence>
<proteinExistence type="inferred from homology"/>
<dbReference type="Proteomes" id="UP000185210">
    <property type="component" value="Unassembled WGS sequence"/>
</dbReference>
<evidence type="ECO:0000256" key="9">
    <source>
        <dbReference type="ARBA" id="ARBA00044969"/>
    </source>
</evidence>
<dbReference type="Pfam" id="PF00772">
    <property type="entry name" value="DnaB"/>
    <property type="match status" value="1"/>
</dbReference>
<evidence type="ECO:0000256" key="6">
    <source>
        <dbReference type="ARBA" id="ARBA00022840"/>
    </source>
</evidence>
<dbReference type="Gene3D" id="3.40.50.300">
    <property type="entry name" value="P-loop containing nucleotide triphosphate hydrolases"/>
    <property type="match status" value="1"/>
</dbReference>
<dbReference type="GO" id="GO:0006260">
    <property type="term" value="P:DNA replication"/>
    <property type="evidence" value="ECO:0007669"/>
    <property type="project" value="UniProtKB-KW"/>
</dbReference>
<feature type="domain" description="SF4 helicase" evidence="11">
    <location>
        <begin position="173"/>
        <end position="425"/>
    </location>
</feature>
<evidence type="ECO:0000256" key="8">
    <source>
        <dbReference type="ARBA" id="ARBA00023235"/>
    </source>
</evidence>
<keyword evidence="6" id="KW-0067">ATP-binding</keyword>
<protein>
    <recommendedName>
        <fullName evidence="9">DNA 5'-3' helicase</fullName>
        <ecNumber evidence="9">5.6.2.3</ecNumber>
    </recommendedName>
</protein>
<evidence type="ECO:0000256" key="10">
    <source>
        <dbReference type="ARBA" id="ARBA00048954"/>
    </source>
</evidence>
<accession>A0AB38D1W5</accession>
<keyword evidence="7" id="KW-0238">DNA-binding</keyword>
<evidence type="ECO:0000313" key="13">
    <source>
        <dbReference type="Proteomes" id="UP000185210"/>
    </source>
</evidence>
<comment type="similarity">
    <text evidence="1">Belongs to the helicase family. DnaB subfamily.</text>
</comment>
<evidence type="ECO:0000256" key="2">
    <source>
        <dbReference type="ARBA" id="ARBA00022705"/>
    </source>
</evidence>
<evidence type="ECO:0000256" key="5">
    <source>
        <dbReference type="ARBA" id="ARBA00022806"/>
    </source>
</evidence>
<gene>
    <name evidence="12" type="primary">dnaB_3</name>
    <name evidence="12" type="ORF">SAMEA2070301_03307</name>
</gene>
<evidence type="ECO:0000256" key="4">
    <source>
        <dbReference type="ARBA" id="ARBA00022801"/>
    </source>
</evidence>
<dbReference type="Gene3D" id="1.10.860.10">
    <property type="entry name" value="DNAb Helicase, Chain A"/>
    <property type="match status" value="1"/>
</dbReference>
<comment type="caution">
    <text evidence="12">The sequence shown here is derived from an EMBL/GenBank/DDBJ whole genome shotgun (WGS) entry which is preliminary data.</text>
</comment>
<dbReference type="PANTHER" id="PTHR30153">
    <property type="entry name" value="REPLICATIVE DNA HELICASE DNAB"/>
    <property type="match status" value="1"/>
</dbReference>
<evidence type="ECO:0000313" key="12">
    <source>
        <dbReference type="EMBL" id="SIB22980.1"/>
    </source>
</evidence>
<dbReference type="GO" id="GO:0043139">
    <property type="term" value="F:5'-3' DNA helicase activity"/>
    <property type="evidence" value="ECO:0007669"/>
    <property type="project" value="UniProtKB-EC"/>
</dbReference>
<organism evidence="12 13">
    <name type="scientific">Mycobacteroides abscessus subsp. abscessus</name>
    <dbReference type="NCBI Taxonomy" id="1185650"/>
    <lineage>
        <taxon>Bacteria</taxon>
        <taxon>Bacillati</taxon>
        <taxon>Actinomycetota</taxon>
        <taxon>Actinomycetes</taxon>
        <taxon>Mycobacteriales</taxon>
        <taxon>Mycobacteriaceae</taxon>
        <taxon>Mycobacteroides</taxon>
        <taxon>Mycobacteroides abscessus</taxon>
    </lineage>
</organism>